<keyword evidence="10 12" id="KW-0326">Glycosidase</keyword>
<dbReference type="PROSITE" id="PS00719">
    <property type="entry name" value="GLYCOSYL_HYDROL_F2_1"/>
    <property type="match status" value="1"/>
</dbReference>
<dbReference type="FunFam" id="3.20.20.80:FF:000018">
    <property type="entry name" value="Beta-galactosidase"/>
    <property type="match status" value="1"/>
</dbReference>
<dbReference type="GO" id="GO:0030246">
    <property type="term" value="F:carbohydrate binding"/>
    <property type="evidence" value="ECO:0007669"/>
    <property type="project" value="InterPro"/>
</dbReference>
<dbReference type="SUPFAM" id="SSF49785">
    <property type="entry name" value="Galactose-binding domain-like"/>
    <property type="match status" value="1"/>
</dbReference>
<evidence type="ECO:0000256" key="13">
    <source>
        <dbReference type="SAM" id="SignalP"/>
    </source>
</evidence>
<accession>A0A2U2BBF6</accession>
<dbReference type="EC" id="3.2.1.23" evidence="6 12"/>
<dbReference type="PANTHER" id="PTHR46323">
    <property type="entry name" value="BETA-GALACTOSIDASE"/>
    <property type="match status" value="1"/>
</dbReference>
<reference evidence="15 16" key="1">
    <citation type="submission" date="2018-05" db="EMBL/GenBank/DDBJ databases">
        <title>Marinilabilia rubrum sp. nov., isolated from saltern sediment.</title>
        <authorList>
            <person name="Zhang R."/>
        </authorList>
    </citation>
    <scope>NUCLEOTIDE SEQUENCE [LARGE SCALE GENOMIC DNA]</scope>
    <source>
        <strain evidence="15 16">WTE16</strain>
    </source>
</reference>
<dbReference type="GO" id="GO:0009341">
    <property type="term" value="C:beta-galactosidase complex"/>
    <property type="evidence" value="ECO:0007669"/>
    <property type="project" value="InterPro"/>
</dbReference>
<dbReference type="GO" id="GO:0005990">
    <property type="term" value="P:lactose catabolic process"/>
    <property type="evidence" value="ECO:0007669"/>
    <property type="project" value="TreeGrafter"/>
</dbReference>
<dbReference type="Gene3D" id="3.20.20.80">
    <property type="entry name" value="Glycosidases"/>
    <property type="match status" value="1"/>
</dbReference>
<dbReference type="SUPFAM" id="SSF74650">
    <property type="entry name" value="Galactose mutarotase-like"/>
    <property type="match status" value="1"/>
</dbReference>
<keyword evidence="8 12" id="KW-0378">Hydrolase</keyword>
<dbReference type="Gene3D" id="2.70.98.10">
    <property type="match status" value="1"/>
</dbReference>
<feature type="signal peptide" evidence="13">
    <location>
        <begin position="1"/>
        <end position="20"/>
    </location>
</feature>
<evidence type="ECO:0000256" key="12">
    <source>
        <dbReference type="RuleBase" id="RU361154"/>
    </source>
</evidence>
<dbReference type="Gene3D" id="2.60.120.260">
    <property type="entry name" value="Galactose-binding domain-like"/>
    <property type="match status" value="1"/>
</dbReference>
<dbReference type="SMART" id="SM01038">
    <property type="entry name" value="Bgal_small_N"/>
    <property type="match status" value="1"/>
</dbReference>
<evidence type="ECO:0000313" key="16">
    <source>
        <dbReference type="Proteomes" id="UP000244956"/>
    </source>
</evidence>
<evidence type="ECO:0000256" key="9">
    <source>
        <dbReference type="ARBA" id="ARBA00022837"/>
    </source>
</evidence>
<comment type="catalytic activity">
    <reaction evidence="1 12">
        <text>Hydrolysis of terminal non-reducing beta-D-galactose residues in beta-D-galactosides.</text>
        <dbReference type="EC" id="3.2.1.23"/>
    </reaction>
</comment>
<evidence type="ECO:0000256" key="2">
    <source>
        <dbReference type="ARBA" id="ARBA00001913"/>
    </source>
</evidence>
<dbReference type="PRINTS" id="PR00132">
    <property type="entry name" value="GLHYDRLASE2"/>
</dbReference>
<dbReference type="InterPro" id="IPR023230">
    <property type="entry name" value="Glyco_hydro_2_CS"/>
</dbReference>
<comment type="cofactor">
    <cofactor evidence="3">
        <name>Na(+)</name>
        <dbReference type="ChEBI" id="CHEBI:29101"/>
    </cofactor>
</comment>
<dbReference type="InterPro" id="IPR006104">
    <property type="entry name" value="Glyco_hydro_2_N"/>
</dbReference>
<keyword evidence="16" id="KW-1185">Reference proteome</keyword>
<name>A0A2U2BBF6_9BACT</name>
<dbReference type="InterPro" id="IPR017853">
    <property type="entry name" value="GH"/>
</dbReference>
<dbReference type="InterPro" id="IPR023232">
    <property type="entry name" value="Glyco_hydro_2_AS"/>
</dbReference>
<comment type="caution">
    <text evidence="15">The sequence shown here is derived from an EMBL/GenBank/DDBJ whole genome shotgun (WGS) entry which is preliminary data.</text>
</comment>
<dbReference type="InterPro" id="IPR011013">
    <property type="entry name" value="Gal_mutarotase_sf_dom"/>
</dbReference>
<comment type="similarity">
    <text evidence="4 12">Belongs to the glycosyl hydrolase 2 family.</text>
</comment>
<dbReference type="InterPro" id="IPR050347">
    <property type="entry name" value="Bact_Beta-galactosidase"/>
</dbReference>
<dbReference type="Pfam" id="PF02929">
    <property type="entry name" value="Bgal_small_N"/>
    <property type="match status" value="1"/>
</dbReference>
<dbReference type="InterPro" id="IPR008979">
    <property type="entry name" value="Galactose-bd-like_sf"/>
</dbReference>
<evidence type="ECO:0000256" key="10">
    <source>
        <dbReference type="ARBA" id="ARBA00023295"/>
    </source>
</evidence>
<dbReference type="InterPro" id="IPR013783">
    <property type="entry name" value="Ig-like_fold"/>
</dbReference>
<evidence type="ECO:0000256" key="5">
    <source>
        <dbReference type="ARBA" id="ARBA00011245"/>
    </source>
</evidence>
<dbReference type="SUPFAM" id="SSF49303">
    <property type="entry name" value="beta-Galactosidase/glucuronidase domain"/>
    <property type="match status" value="2"/>
</dbReference>
<dbReference type="RefSeq" id="WP_109263430.1">
    <property type="nucleotide sequence ID" value="NZ_QEWP01000003.1"/>
</dbReference>
<dbReference type="InterPro" id="IPR014718">
    <property type="entry name" value="GH-type_carb-bd"/>
</dbReference>
<dbReference type="InterPro" id="IPR004199">
    <property type="entry name" value="B-gal_small/dom_5"/>
</dbReference>
<dbReference type="Pfam" id="PF00703">
    <property type="entry name" value="Glyco_hydro_2"/>
    <property type="match status" value="1"/>
</dbReference>
<keyword evidence="9" id="KW-0106">Calcium</keyword>
<dbReference type="SUPFAM" id="SSF51445">
    <property type="entry name" value="(Trans)glycosidases"/>
    <property type="match status" value="1"/>
</dbReference>
<protein>
    <recommendedName>
        <fullName evidence="7 12">Beta-galactosidase</fullName>
        <ecNumber evidence="6 12">3.2.1.23</ecNumber>
    </recommendedName>
    <alternativeName>
        <fullName evidence="11 12">Lactase</fullName>
    </alternativeName>
</protein>
<organism evidence="15 16">
    <name type="scientific">Marinilabilia rubra</name>
    <dbReference type="NCBI Taxonomy" id="2162893"/>
    <lineage>
        <taxon>Bacteria</taxon>
        <taxon>Pseudomonadati</taxon>
        <taxon>Bacteroidota</taxon>
        <taxon>Bacteroidia</taxon>
        <taxon>Marinilabiliales</taxon>
        <taxon>Marinilabiliaceae</taxon>
        <taxon>Marinilabilia</taxon>
    </lineage>
</organism>
<evidence type="ECO:0000256" key="8">
    <source>
        <dbReference type="ARBA" id="ARBA00022801"/>
    </source>
</evidence>
<feature type="domain" description="Beta galactosidase small chain/" evidence="14">
    <location>
        <begin position="781"/>
        <end position="1052"/>
    </location>
</feature>
<dbReference type="InterPro" id="IPR032312">
    <property type="entry name" value="LacZ_4"/>
</dbReference>
<dbReference type="InterPro" id="IPR036156">
    <property type="entry name" value="Beta-gal/glucu_dom_sf"/>
</dbReference>
<evidence type="ECO:0000256" key="4">
    <source>
        <dbReference type="ARBA" id="ARBA00007401"/>
    </source>
</evidence>
<proteinExistence type="inferred from homology"/>
<dbReference type="InterPro" id="IPR006103">
    <property type="entry name" value="Glyco_hydro_2_cat"/>
</dbReference>
<dbReference type="PROSITE" id="PS00608">
    <property type="entry name" value="GLYCOSYL_HYDROL_F2_2"/>
    <property type="match status" value="1"/>
</dbReference>
<dbReference type="GO" id="GO:0004565">
    <property type="term" value="F:beta-galactosidase activity"/>
    <property type="evidence" value="ECO:0007669"/>
    <property type="project" value="UniProtKB-EC"/>
</dbReference>
<dbReference type="Pfam" id="PF16353">
    <property type="entry name" value="LacZ_4"/>
    <property type="match status" value="1"/>
</dbReference>
<dbReference type="EMBL" id="QEWP01000003">
    <property type="protein sequence ID" value="PWE00391.1"/>
    <property type="molecule type" value="Genomic_DNA"/>
</dbReference>
<comment type="subunit">
    <text evidence="5">Monomer.</text>
</comment>
<sequence>MNKPALSSLLLCFFAISLMAQSHFMEAPRMISKNKLEPRSTFYSYPSLNKALEGNRLESNLKMLNGEWFFQFSETDKQVPNNFHSTSEDLTNWDKIPVPSCWEMHDYGTPIYTNTVYPFPVNPPFIERDNPVGIYAKEFEIPENWDDKDVILHFGGVSSAFHLWVNGEEAGYSQGSRLPAEFNITEYLKNGSNRITLKVYRWSDGSYLEDQDHWRMSGIHREVFLMARPKVHLRDIAVRTRFDENYHNAGLQIRPEISRPAPAEAKDWSIEAMLVDAEGRTVLEEPMTISAGRVINEYHPQRDKAYFGIMERMIEAPRKWSAEDPYLYKLVVSLKDKEGNLVEALPVKVGFREIEIKDGELLVNGRSVKLKGVNRHDHSETGGKTVTREEMRRDVELMKLFNINSVRTSHYPNDPFFYDLCDEYGIYVMDEANIETHGVGSWLSNKTEWSYAFLDRVVRMVERDKNHPSIISWSLGNESGSGPNHAAAAGWIREYDPTRFIHYEGAQGNHEHPAFVKPGSGKHVPYMANPTDPDYVDVLSRMYPSPDLLEELANSPYVKRPIIACEYAHAMGNSLGNLKEYWDIIRSHKNLVGAYIWDWMDQGILETDEDGKEYWAYGGDYGDKPNSGNFCINGVISADQTPQPSMWEVKKVFQDITATAHDLSRYEVTIFNRHSHSDLSGYDLKWQILENGETLQSGSRAIPSCLPGESVIVKLPVKKFEQEKDKEYVLELNYLLNRNTKYADKGYETGWNQFIIANPEVENQLKAEGSLNINEQSDIYTVSGKRFSISLNKEEGSITSWKYRGEEMLKAPLKPNFWRVPTDNDMAGGNHLFKSMKLWKEAAQNMKLSSWNASQKEGLLTIEAGYELPVENSKLDITWHINGEGKVKVALHIQKGEDTPPLPRLGMQTTILSDFDQVEFYGKGPHESYWDRKEGARLGLFEMPINQLPYLYVLPQENGNRSDVRWLSLQAAGTDLKVKGNRVFDFSAWPWSMENLEAATHINELKKQNGYTLNIDYRQVGLGGDDSWSAQAAAHPEYRLSDNEYSFSFELFFEK</sequence>
<dbReference type="PANTHER" id="PTHR46323:SF2">
    <property type="entry name" value="BETA-GALACTOSIDASE"/>
    <property type="match status" value="1"/>
</dbReference>
<dbReference type="Pfam" id="PF02836">
    <property type="entry name" value="Glyco_hydro_2_C"/>
    <property type="match status" value="1"/>
</dbReference>
<evidence type="ECO:0000256" key="7">
    <source>
        <dbReference type="ARBA" id="ARBA00013303"/>
    </source>
</evidence>
<keyword evidence="13" id="KW-0732">Signal</keyword>
<evidence type="ECO:0000256" key="11">
    <source>
        <dbReference type="ARBA" id="ARBA00032230"/>
    </source>
</evidence>
<gene>
    <name evidence="15" type="ORF">DDZ16_05485</name>
</gene>
<dbReference type="InterPro" id="IPR006102">
    <property type="entry name" value="Ig-like_GH2"/>
</dbReference>
<dbReference type="AlphaFoldDB" id="A0A2U2BBF6"/>
<evidence type="ECO:0000256" key="1">
    <source>
        <dbReference type="ARBA" id="ARBA00001412"/>
    </source>
</evidence>
<feature type="chain" id="PRO_5015601547" description="Beta-galactosidase" evidence="13">
    <location>
        <begin position="21"/>
        <end position="1055"/>
    </location>
</feature>
<comment type="cofactor">
    <cofactor evidence="2">
        <name>Ca(2+)</name>
        <dbReference type="ChEBI" id="CHEBI:29108"/>
    </cofactor>
</comment>
<dbReference type="OrthoDB" id="9801077at2"/>
<evidence type="ECO:0000256" key="3">
    <source>
        <dbReference type="ARBA" id="ARBA00001959"/>
    </source>
</evidence>
<evidence type="ECO:0000256" key="6">
    <source>
        <dbReference type="ARBA" id="ARBA00012756"/>
    </source>
</evidence>
<dbReference type="InterPro" id="IPR006101">
    <property type="entry name" value="Glyco_hydro_2"/>
</dbReference>
<evidence type="ECO:0000259" key="14">
    <source>
        <dbReference type="SMART" id="SM01038"/>
    </source>
</evidence>
<dbReference type="Proteomes" id="UP000244956">
    <property type="component" value="Unassembled WGS sequence"/>
</dbReference>
<dbReference type="Pfam" id="PF02837">
    <property type="entry name" value="Glyco_hydro_2_N"/>
    <property type="match status" value="1"/>
</dbReference>
<evidence type="ECO:0000313" key="15">
    <source>
        <dbReference type="EMBL" id="PWE00391.1"/>
    </source>
</evidence>
<dbReference type="Gene3D" id="2.60.40.10">
    <property type="entry name" value="Immunoglobulins"/>
    <property type="match status" value="2"/>
</dbReference>